<evidence type="ECO:0000313" key="5">
    <source>
        <dbReference type="Proteomes" id="UP000308181"/>
    </source>
</evidence>
<dbReference type="EMBL" id="SWBP01000006">
    <property type="protein sequence ID" value="TKB95961.1"/>
    <property type="molecule type" value="Genomic_DNA"/>
</dbReference>
<keyword evidence="5" id="KW-1185">Reference proteome</keyword>
<evidence type="ECO:0000259" key="3">
    <source>
        <dbReference type="PROSITE" id="PS51186"/>
    </source>
</evidence>
<keyword evidence="1 4" id="KW-0808">Transferase</keyword>
<dbReference type="Pfam" id="PF00583">
    <property type="entry name" value="Acetyltransf_1"/>
    <property type="match status" value="1"/>
</dbReference>
<dbReference type="InterPro" id="IPR000182">
    <property type="entry name" value="GNAT_dom"/>
</dbReference>
<dbReference type="InterPro" id="IPR016181">
    <property type="entry name" value="Acyl_CoA_acyltransferase"/>
</dbReference>
<feature type="domain" description="N-acetyltransferase" evidence="3">
    <location>
        <begin position="1"/>
        <end position="157"/>
    </location>
</feature>
<dbReference type="GO" id="GO:0016747">
    <property type="term" value="F:acyltransferase activity, transferring groups other than amino-acyl groups"/>
    <property type="evidence" value="ECO:0007669"/>
    <property type="project" value="InterPro"/>
</dbReference>
<dbReference type="CDD" id="cd04301">
    <property type="entry name" value="NAT_SF"/>
    <property type="match status" value="1"/>
</dbReference>
<organism evidence="4 5">
    <name type="scientific">Pedobacter cryophilus</name>
    <dbReference type="NCBI Taxonomy" id="2571271"/>
    <lineage>
        <taxon>Bacteria</taxon>
        <taxon>Pseudomonadati</taxon>
        <taxon>Bacteroidota</taxon>
        <taxon>Sphingobacteriia</taxon>
        <taxon>Sphingobacteriales</taxon>
        <taxon>Sphingobacteriaceae</taxon>
        <taxon>Pedobacter</taxon>
    </lineage>
</organism>
<keyword evidence="2" id="KW-0012">Acyltransferase</keyword>
<dbReference type="OrthoDB" id="9799096at2"/>
<name>A0A4U1BV32_9SPHI</name>
<dbReference type="RefSeq" id="WP_136827336.1">
    <property type="nucleotide sequence ID" value="NZ_SWBP01000006.1"/>
</dbReference>
<protein>
    <submittedName>
        <fullName evidence="4">N-acetyltransferase</fullName>
    </submittedName>
</protein>
<dbReference type="SUPFAM" id="SSF55729">
    <property type="entry name" value="Acyl-CoA N-acyltransferases (Nat)"/>
    <property type="match status" value="1"/>
</dbReference>
<proteinExistence type="predicted"/>
<evidence type="ECO:0000313" key="4">
    <source>
        <dbReference type="EMBL" id="TKB95961.1"/>
    </source>
</evidence>
<accession>A0A4U1BV32</accession>
<reference evidence="4 5" key="1">
    <citation type="submission" date="2019-04" db="EMBL/GenBank/DDBJ databases">
        <title>Pedobacter sp. AR-3-17 sp. nov., isolated from Arctic soil.</title>
        <authorList>
            <person name="Dahal R.H."/>
            <person name="Kim D.-U."/>
        </authorList>
    </citation>
    <scope>NUCLEOTIDE SEQUENCE [LARGE SCALE GENOMIC DNA]</scope>
    <source>
        <strain evidence="4 5">AR-3-17</strain>
    </source>
</reference>
<dbReference type="PANTHER" id="PTHR43072">
    <property type="entry name" value="N-ACETYLTRANSFERASE"/>
    <property type="match status" value="1"/>
</dbReference>
<dbReference type="PROSITE" id="PS51186">
    <property type="entry name" value="GNAT"/>
    <property type="match status" value="1"/>
</dbReference>
<evidence type="ECO:0000256" key="2">
    <source>
        <dbReference type="ARBA" id="ARBA00023315"/>
    </source>
</evidence>
<dbReference type="PANTHER" id="PTHR43072:SF23">
    <property type="entry name" value="UPF0039 PROTEIN C11D3.02C"/>
    <property type="match status" value="1"/>
</dbReference>
<dbReference type="Proteomes" id="UP000308181">
    <property type="component" value="Unassembled WGS sequence"/>
</dbReference>
<dbReference type="Gene3D" id="3.40.630.30">
    <property type="match status" value="1"/>
</dbReference>
<evidence type="ECO:0000256" key="1">
    <source>
        <dbReference type="ARBA" id="ARBA00022679"/>
    </source>
</evidence>
<sequence>MIIKNMEPHHWEAVKEIYEAGIATGYATFETSVPEWDVWDKNHLPHSRLICEIDGKVAGWVALSPVSGRCVYNGVAEISIYIDPKFQGFGVGYVLLEHLEKESEANGLWILQAGIFEINKASIRLHEKSGFRKVGYRERIGQLNGVWQNVVLFERRSKTVGV</sequence>
<comment type="caution">
    <text evidence="4">The sequence shown here is derived from an EMBL/GenBank/DDBJ whole genome shotgun (WGS) entry which is preliminary data.</text>
</comment>
<gene>
    <name evidence="4" type="ORF">FA046_14910</name>
</gene>
<dbReference type="AlphaFoldDB" id="A0A4U1BV32"/>